<dbReference type="SUPFAM" id="SSF52540">
    <property type="entry name" value="P-loop containing nucleoside triphosphate hydrolases"/>
    <property type="match status" value="1"/>
</dbReference>
<evidence type="ECO:0000256" key="2">
    <source>
        <dbReference type="ARBA" id="ARBA00012955"/>
    </source>
</evidence>
<comment type="similarity">
    <text evidence="1">Belongs to the adenylate kinase family.</text>
</comment>
<dbReference type="Proteomes" id="UP000631114">
    <property type="component" value="Unassembled WGS sequence"/>
</dbReference>
<dbReference type="EC" id="2.7.4.3" evidence="2"/>
<protein>
    <recommendedName>
        <fullName evidence="2">adenylate kinase</fullName>
        <ecNumber evidence="2">2.7.4.3</ecNumber>
    </recommendedName>
</protein>
<dbReference type="AlphaFoldDB" id="A0A835M7L2"/>
<dbReference type="OrthoDB" id="439792at2759"/>
<evidence type="ECO:0000256" key="3">
    <source>
        <dbReference type="ARBA" id="ARBA00022679"/>
    </source>
</evidence>
<evidence type="ECO:0000313" key="7">
    <source>
        <dbReference type="Proteomes" id="UP000631114"/>
    </source>
</evidence>
<dbReference type="PANTHER" id="PTHR23359">
    <property type="entry name" value="NUCLEOTIDE KINASE"/>
    <property type="match status" value="1"/>
</dbReference>
<dbReference type="InterPro" id="IPR027417">
    <property type="entry name" value="P-loop_NTPase"/>
</dbReference>
<organism evidence="6 7">
    <name type="scientific">Coptis chinensis</name>
    <dbReference type="NCBI Taxonomy" id="261450"/>
    <lineage>
        <taxon>Eukaryota</taxon>
        <taxon>Viridiplantae</taxon>
        <taxon>Streptophyta</taxon>
        <taxon>Embryophyta</taxon>
        <taxon>Tracheophyta</taxon>
        <taxon>Spermatophyta</taxon>
        <taxon>Magnoliopsida</taxon>
        <taxon>Ranunculales</taxon>
        <taxon>Ranunculaceae</taxon>
        <taxon>Coptidoideae</taxon>
        <taxon>Coptis</taxon>
    </lineage>
</organism>
<keyword evidence="4" id="KW-0547">Nucleotide-binding</keyword>
<sequence>MEVESLYGDMLRAVVSTKTPLGIKAKEAMEKGELVPDDLVVGIINEAMKTPSVRKLDGMLEKQGTKVDKVLNFAIFDSFLEERITGSWVHPSSGRTYHTNMQVPKFQVLMTLLDWHMVSLLCADFFISKSSSFGDTLGSDGYGLSKIIPVATELEESNALVLAIVPPGYVGA</sequence>
<evidence type="ECO:0000256" key="5">
    <source>
        <dbReference type="ARBA" id="ARBA00022777"/>
    </source>
</evidence>
<dbReference type="Gene3D" id="3.40.50.300">
    <property type="entry name" value="P-loop containing nucleotide triphosphate hydrolases"/>
    <property type="match status" value="1"/>
</dbReference>
<keyword evidence="5" id="KW-0418">Kinase</keyword>
<accession>A0A835M7L2</accession>
<dbReference type="GO" id="GO:0005524">
    <property type="term" value="F:ATP binding"/>
    <property type="evidence" value="ECO:0007669"/>
    <property type="project" value="InterPro"/>
</dbReference>
<proteinExistence type="inferred from homology"/>
<dbReference type="GO" id="GO:0004017">
    <property type="term" value="F:AMP kinase activity"/>
    <property type="evidence" value="ECO:0007669"/>
    <property type="project" value="UniProtKB-EC"/>
</dbReference>
<dbReference type="Pfam" id="PF00406">
    <property type="entry name" value="ADK"/>
    <property type="match status" value="1"/>
</dbReference>
<gene>
    <name evidence="6" type="ORF">IFM89_009472</name>
</gene>
<dbReference type="CDD" id="cd01428">
    <property type="entry name" value="ADK"/>
    <property type="match status" value="1"/>
</dbReference>
<name>A0A835M7L2_9MAGN</name>
<evidence type="ECO:0000256" key="4">
    <source>
        <dbReference type="ARBA" id="ARBA00022741"/>
    </source>
</evidence>
<dbReference type="EMBL" id="JADFTS010000003">
    <property type="protein sequence ID" value="KAF9613646.1"/>
    <property type="molecule type" value="Genomic_DNA"/>
</dbReference>
<evidence type="ECO:0000256" key="1">
    <source>
        <dbReference type="ARBA" id="ARBA00007220"/>
    </source>
</evidence>
<keyword evidence="7" id="KW-1185">Reference proteome</keyword>
<keyword evidence="3" id="KW-0808">Transferase</keyword>
<dbReference type="InterPro" id="IPR000850">
    <property type="entry name" value="Adenylat/UMP-CMP_kin"/>
</dbReference>
<evidence type="ECO:0000313" key="6">
    <source>
        <dbReference type="EMBL" id="KAF9613646.1"/>
    </source>
</evidence>
<reference evidence="6 7" key="1">
    <citation type="submission" date="2020-10" db="EMBL/GenBank/DDBJ databases">
        <title>The Coptis chinensis genome and diversification of protoberbering-type alkaloids.</title>
        <authorList>
            <person name="Wang B."/>
            <person name="Shu S."/>
            <person name="Song C."/>
            <person name="Liu Y."/>
        </authorList>
    </citation>
    <scope>NUCLEOTIDE SEQUENCE [LARGE SCALE GENOMIC DNA]</scope>
    <source>
        <strain evidence="6">HL-2020</strain>
        <tissue evidence="6">Leaf</tissue>
    </source>
</reference>
<comment type="caution">
    <text evidence="6">The sequence shown here is derived from an EMBL/GenBank/DDBJ whole genome shotgun (WGS) entry which is preliminary data.</text>
</comment>